<sequence length="241" mass="24566">MGALIGVAVAAVALPLAVASAGTVGDAGRMVARVSGLTDATTRTAEGGAREGETWHDGSADGGARQDTTRDGRAHGDGPARDNERTQGGERTYGDDGRTGVSHAGAARGEGVPAHSRSLLSLGFDLATATRCGPDLSSPGGIEAQTCVLTRGEETWARTYYRNATGEELSSFLSLMAPDGRSVRMRCVVGAQEEPGVCETPRERTRGELGAYTAVAEFAGSAGQGPLLLRSGSNSSQTNGG</sequence>
<feature type="chain" id="PRO_5024315911" description="Serine/threonine protein kinase" evidence="2">
    <location>
        <begin position="22"/>
        <end position="241"/>
    </location>
</feature>
<evidence type="ECO:0000256" key="2">
    <source>
        <dbReference type="SAM" id="SignalP"/>
    </source>
</evidence>
<keyword evidence="4" id="KW-1185">Reference proteome</keyword>
<feature type="compositionally biased region" description="Basic and acidic residues" evidence="1">
    <location>
        <begin position="48"/>
        <end position="59"/>
    </location>
</feature>
<gene>
    <name evidence="3" type="ORF">FPZ41_33265</name>
</gene>
<evidence type="ECO:0000313" key="4">
    <source>
        <dbReference type="Proteomes" id="UP000373149"/>
    </source>
</evidence>
<evidence type="ECO:0000256" key="1">
    <source>
        <dbReference type="SAM" id="MobiDB-lite"/>
    </source>
</evidence>
<protein>
    <recommendedName>
        <fullName evidence="5">Serine/threonine protein kinase</fullName>
    </recommendedName>
</protein>
<organism evidence="3 4">
    <name type="scientific">Streptomyces acidicola</name>
    <dbReference type="NCBI Taxonomy" id="2596892"/>
    <lineage>
        <taxon>Bacteria</taxon>
        <taxon>Bacillati</taxon>
        <taxon>Actinomycetota</taxon>
        <taxon>Actinomycetes</taxon>
        <taxon>Kitasatosporales</taxon>
        <taxon>Streptomycetaceae</taxon>
        <taxon>Streptomyces</taxon>
    </lineage>
</organism>
<comment type="caution">
    <text evidence="3">The sequence shown here is derived from an EMBL/GenBank/DDBJ whole genome shotgun (WGS) entry which is preliminary data.</text>
</comment>
<reference evidence="3 4" key="1">
    <citation type="submission" date="2019-09" db="EMBL/GenBank/DDBJ databases">
        <authorList>
            <person name="Duangmal K."/>
            <person name="Teo W.F.A."/>
            <person name="Lipun K."/>
        </authorList>
    </citation>
    <scope>NUCLEOTIDE SEQUENCE [LARGE SCALE GENOMIC DNA]</scope>
    <source>
        <strain evidence="3 4">K1PN6</strain>
    </source>
</reference>
<feature type="region of interest" description="Disordered" evidence="1">
    <location>
        <begin position="42"/>
        <end position="113"/>
    </location>
</feature>
<feature type="compositionally biased region" description="Basic and acidic residues" evidence="1">
    <location>
        <begin position="67"/>
        <end position="98"/>
    </location>
</feature>
<keyword evidence="2" id="KW-0732">Signal</keyword>
<feature type="signal peptide" evidence="2">
    <location>
        <begin position="1"/>
        <end position="21"/>
    </location>
</feature>
<evidence type="ECO:0008006" key="5">
    <source>
        <dbReference type="Google" id="ProtNLM"/>
    </source>
</evidence>
<dbReference type="EMBL" id="VMNX01000176">
    <property type="protein sequence ID" value="MPY53177.1"/>
    <property type="molecule type" value="Genomic_DNA"/>
</dbReference>
<proteinExistence type="predicted"/>
<dbReference type="AlphaFoldDB" id="A0A5N8X0Q8"/>
<name>A0A5N8X0Q8_9ACTN</name>
<dbReference type="Proteomes" id="UP000373149">
    <property type="component" value="Unassembled WGS sequence"/>
</dbReference>
<evidence type="ECO:0000313" key="3">
    <source>
        <dbReference type="EMBL" id="MPY53177.1"/>
    </source>
</evidence>
<accession>A0A5N8X0Q8</accession>